<dbReference type="InterPro" id="IPR052906">
    <property type="entry name" value="Type_IV_Methyl-Rstrct_Enzyme"/>
</dbReference>
<evidence type="ECO:0000313" key="3">
    <source>
        <dbReference type="EMBL" id="SQI30336.1"/>
    </source>
</evidence>
<protein>
    <submittedName>
        <fullName evidence="3">Restriction endonuclease</fullName>
    </submittedName>
</protein>
<dbReference type="Pfam" id="PF14338">
    <property type="entry name" value="Mrr_N"/>
    <property type="match status" value="1"/>
</dbReference>
<dbReference type="GO" id="GO:0003677">
    <property type="term" value="F:DNA binding"/>
    <property type="evidence" value="ECO:0007669"/>
    <property type="project" value="InterPro"/>
</dbReference>
<name>A0A2X4TSH0_9NOCA</name>
<proteinExistence type="predicted"/>
<dbReference type="EMBL" id="LS483468">
    <property type="protein sequence ID" value="SQI30336.1"/>
    <property type="molecule type" value="Genomic_DNA"/>
</dbReference>
<reference evidence="3 4" key="1">
    <citation type="submission" date="2018-06" db="EMBL/GenBank/DDBJ databases">
        <authorList>
            <consortium name="Pathogen Informatics"/>
            <person name="Doyle S."/>
        </authorList>
    </citation>
    <scope>NUCLEOTIDE SEQUENCE [LARGE SCALE GENOMIC DNA]</scope>
    <source>
        <strain evidence="3 4">NCTC10994</strain>
    </source>
</reference>
<dbReference type="GO" id="GO:0009307">
    <property type="term" value="P:DNA restriction-modification system"/>
    <property type="evidence" value="ECO:0007669"/>
    <property type="project" value="InterPro"/>
</dbReference>
<organism evidence="3 4">
    <name type="scientific">Rhodococcus coprophilus</name>
    <dbReference type="NCBI Taxonomy" id="38310"/>
    <lineage>
        <taxon>Bacteria</taxon>
        <taxon>Bacillati</taxon>
        <taxon>Actinomycetota</taxon>
        <taxon>Actinomycetes</taxon>
        <taxon>Mycobacteriales</taxon>
        <taxon>Nocardiaceae</taxon>
        <taxon>Rhodococcus</taxon>
    </lineage>
</organism>
<dbReference type="GO" id="GO:0015666">
    <property type="term" value="F:restriction endodeoxyribonuclease activity"/>
    <property type="evidence" value="ECO:0007669"/>
    <property type="project" value="TreeGrafter"/>
</dbReference>
<dbReference type="Gene3D" id="3.40.1350.10">
    <property type="match status" value="1"/>
</dbReference>
<feature type="domain" description="Restriction endonuclease type IV Mrr" evidence="1">
    <location>
        <begin position="171"/>
        <end position="288"/>
    </location>
</feature>
<dbReference type="InterPro" id="IPR007560">
    <property type="entry name" value="Restrct_endonuc_IV_Mrr"/>
</dbReference>
<keyword evidence="3" id="KW-0540">Nuclease</keyword>
<dbReference type="STRING" id="1219011.GCA_001895045_01906"/>
<dbReference type="AlphaFoldDB" id="A0A2X4TSH0"/>
<keyword evidence="3" id="KW-0255">Endonuclease</keyword>
<keyword evidence="4" id="KW-1185">Reference proteome</keyword>
<sequence length="318" mass="34020">MAATLGEGVQRRNAIGNSVRNTGSDESALPPYTDLLWPTLQAVIEIGGSGVIEEIDAAVIARVGLSEEAQAVLHGDGPGTEIEYRIAWSRTYLKGMGLLSNTRRGVWSVTDSGRAVRESEIKPMQVAYTAEKRRRRLVRNSSQGAQVVPLAAAPEDPELWREPVLGAVADLPAEGFERLVTAVLRSAGFTTLTVPAPGGRVDADTQVEGTGILRVSLLSFSVFFRFVRGQEHAGADVVREFRAAMVGRGEKGLLVSTGSFTDDARAEAHRHGAPPIDLVDGEGLCDLLKEHGLGVRTTVRTVEDVALVPAFFAELSGR</sequence>
<evidence type="ECO:0000313" key="4">
    <source>
        <dbReference type="Proteomes" id="UP000249091"/>
    </source>
</evidence>
<keyword evidence="3" id="KW-0378">Hydrolase</keyword>
<feature type="domain" description="Restriction system protein Mrr-like N-terminal" evidence="2">
    <location>
        <begin position="32"/>
        <end position="116"/>
    </location>
</feature>
<dbReference type="Proteomes" id="UP000249091">
    <property type="component" value="Chromosome 1"/>
</dbReference>
<gene>
    <name evidence="3" type="ORF">NCTC10994_01491</name>
</gene>
<dbReference type="Pfam" id="PF04471">
    <property type="entry name" value="Mrr_cat"/>
    <property type="match status" value="1"/>
</dbReference>
<dbReference type="PANTHER" id="PTHR30015:SF7">
    <property type="entry name" value="TYPE IV METHYL-DIRECTED RESTRICTION ENZYME ECOKMRR"/>
    <property type="match status" value="1"/>
</dbReference>
<dbReference type="KEGG" id="rcr:NCTC10994_01491"/>
<dbReference type="InterPro" id="IPR011856">
    <property type="entry name" value="tRNA_endonuc-like_dom_sf"/>
</dbReference>
<dbReference type="PANTHER" id="PTHR30015">
    <property type="entry name" value="MRR RESTRICTION SYSTEM PROTEIN"/>
    <property type="match status" value="1"/>
</dbReference>
<dbReference type="InterPro" id="IPR025745">
    <property type="entry name" value="Mrr-like_N_dom"/>
</dbReference>
<evidence type="ECO:0000259" key="2">
    <source>
        <dbReference type="Pfam" id="PF14338"/>
    </source>
</evidence>
<evidence type="ECO:0000259" key="1">
    <source>
        <dbReference type="Pfam" id="PF04471"/>
    </source>
</evidence>
<accession>A0A2X4TSH0</accession>